<dbReference type="Proteomes" id="UP000309340">
    <property type="component" value="Unassembled WGS sequence"/>
</dbReference>
<evidence type="ECO:0000256" key="3">
    <source>
        <dbReference type="ARBA" id="ARBA00022679"/>
    </source>
</evidence>
<dbReference type="GO" id="GO:0006013">
    <property type="term" value="P:mannose metabolic process"/>
    <property type="evidence" value="ECO:0007669"/>
    <property type="project" value="TreeGrafter"/>
</dbReference>
<evidence type="ECO:0000256" key="7">
    <source>
        <dbReference type="SAM" id="Phobius"/>
    </source>
</evidence>
<dbReference type="Pfam" id="PF00349">
    <property type="entry name" value="Hexokinase_1"/>
    <property type="match status" value="1"/>
</dbReference>
<feature type="transmembrane region" description="Helical" evidence="7">
    <location>
        <begin position="55"/>
        <end position="72"/>
    </location>
</feature>
<dbReference type="Gene3D" id="3.40.367.20">
    <property type="match status" value="1"/>
</dbReference>
<dbReference type="GO" id="GO:0016020">
    <property type="term" value="C:membrane"/>
    <property type="evidence" value="ECO:0007669"/>
    <property type="project" value="UniProtKB-SubCell"/>
</dbReference>
<dbReference type="InterPro" id="IPR022673">
    <property type="entry name" value="Hexokinase_C"/>
</dbReference>
<evidence type="ECO:0008006" key="12">
    <source>
        <dbReference type="Google" id="ProtNLM"/>
    </source>
</evidence>
<keyword evidence="6" id="KW-0067">ATP-binding</keyword>
<dbReference type="GO" id="GO:0006006">
    <property type="term" value="P:glucose metabolic process"/>
    <property type="evidence" value="ECO:0007669"/>
    <property type="project" value="TreeGrafter"/>
</dbReference>
<feature type="domain" description="Hexokinase N-terminal" evidence="8">
    <location>
        <begin position="584"/>
        <end position="775"/>
    </location>
</feature>
<proteinExistence type="inferred from homology"/>
<dbReference type="PANTHER" id="PTHR19443">
    <property type="entry name" value="HEXOKINASE"/>
    <property type="match status" value="1"/>
</dbReference>
<dbReference type="InterPro" id="IPR011701">
    <property type="entry name" value="MFS"/>
</dbReference>
<dbReference type="PRINTS" id="PR00475">
    <property type="entry name" value="HEXOKINASE"/>
</dbReference>
<feature type="domain" description="Hexokinase C-terminal" evidence="9">
    <location>
        <begin position="781"/>
        <end position="1033"/>
    </location>
</feature>
<dbReference type="InterPro" id="IPR043129">
    <property type="entry name" value="ATPase_NBD"/>
</dbReference>
<dbReference type="GO" id="GO:0022857">
    <property type="term" value="F:transmembrane transporter activity"/>
    <property type="evidence" value="ECO:0007669"/>
    <property type="project" value="InterPro"/>
</dbReference>
<dbReference type="InterPro" id="IPR036259">
    <property type="entry name" value="MFS_trans_sf"/>
</dbReference>
<dbReference type="GO" id="GO:0019158">
    <property type="term" value="F:mannokinase activity"/>
    <property type="evidence" value="ECO:0007669"/>
    <property type="project" value="TreeGrafter"/>
</dbReference>
<evidence type="ECO:0000313" key="10">
    <source>
        <dbReference type="EMBL" id="TKA80549.1"/>
    </source>
</evidence>
<feature type="transmembrane region" description="Helical" evidence="7">
    <location>
        <begin position="456"/>
        <end position="476"/>
    </location>
</feature>
<feature type="transmembrane region" description="Helical" evidence="7">
    <location>
        <begin position="306"/>
        <end position="324"/>
    </location>
</feature>
<evidence type="ECO:0000256" key="6">
    <source>
        <dbReference type="ARBA" id="ARBA00022840"/>
    </source>
</evidence>
<keyword evidence="3" id="KW-0808">Transferase</keyword>
<comment type="similarity">
    <text evidence="2">Belongs to the hexokinase family.</text>
</comment>
<evidence type="ECO:0000313" key="11">
    <source>
        <dbReference type="Proteomes" id="UP000309340"/>
    </source>
</evidence>
<dbReference type="SUPFAM" id="SSF103473">
    <property type="entry name" value="MFS general substrate transporter"/>
    <property type="match status" value="1"/>
</dbReference>
<dbReference type="GO" id="GO:0001678">
    <property type="term" value="P:intracellular glucose homeostasis"/>
    <property type="evidence" value="ECO:0007669"/>
    <property type="project" value="InterPro"/>
</dbReference>
<dbReference type="Gene3D" id="3.30.420.40">
    <property type="match status" value="1"/>
</dbReference>
<dbReference type="InterPro" id="IPR001312">
    <property type="entry name" value="Hexokinase"/>
</dbReference>
<name>A0A4V5NI33_9PEZI</name>
<dbReference type="GO" id="GO:0005739">
    <property type="term" value="C:mitochondrion"/>
    <property type="evidence" value="ECO:0007669"/>
    <property type="project" value="TreeGrafter"/>
</dbReference>
<feature type="transmembrane region" description="Helical" evidence="7">
    <location>
        <begin position="140"/>
        <end position="165"/>
    </location>
</feature>
<dbReference type="PANTHER" id="PTHR19443:SF24">
    <property type="entry name" value="PHOSPHOTRANSFERASE"/>
    <property type="match status" value="1"/>
</dbReference>
<evidence type="ECO:0000256" key="5">
    <source>
        <dbReference type="ARBA" id="ARBA00022777"/>
    </source>
</evidence>
<dbReference type="GO" id="GO:0008865">
    <property type="term" value="F:fructokinase activity"/>
    <property type="evidence" value="ECO:0007669"/>
    <property type="project" value="TreeGrafter"/>
</dbReference>
<dbReference type="OrthoDB" id="196103at2759"/>
<sequence>MADIDAEKTAPTEHVHTPTYSMDGAEVEIPQGWMYRSRKIGPITVPWYASPQSQLVLVAFVCFLCPGMFNALGGLGGGGQITAKVNDASNTALYSTFAVVGFFAGTITNALGIRIALSFGGIGYCIYTSSYLCFNHTQNFGYSVFAGFFLGICAGVLWCAQGAIMMSYPPEHQKGRYIAVFWSIFNMGGVIGALIPLGQNIHTTSNSTVTDGTYIGFIVLTFCGACLAWTLCDAKKVVRTDGSRVILMKNPTWKSEFLGLWETLLSDPWIIALWPMFFASNWFYTYQFNDVNLAQFNTRTRALNNVLYWFFQIVGAVIFSFILDFPGLRRTTRAKVVWGVLFVLTFAIWGGGYAFQTGYTRAEVNKGADTPNNPSDDYVKMDWTSHGYIGPMFLFIFYGVYDAAWQTSIYWFMGATTNNGRKLANFAGFYKGIQSAGAAIVWRLDGLNSPPPYMNMFASCWALVAGGLIIAAPVLLMKIKDTVPVEEDVKFTDESVEDVVAHKVPPQQQQQQQQQQPYGVVMRMGAAASKLGQAMSVMIASAVRLARPAQSTKRKRTQHVVGEAAFQKSMDEFAAEVRGLLMVSLEPRQLLEMSERLEVEYREKLECSDISMLPSYLHTLPTGSEAGDFLALDVGGSTFRIALIRLGEKEDGKDGLQVRRIRSFVIDKQIRDLKGRTFFDWMAERIGEMLTEYNHINGTTDASLRMGLAWSFPVDQTSPRSGTLLAMGKGFCATHGVEGQDLSELIMQSCRARHLNVEMRAIVNDGAATLLSQAYRDPSTRMSLILGTGTNAAVFLPYTTLGVGKFGDRPDGWHSVAKHVLVNTEVSMFGRQVFPCTRWDDELNSKHVLPDFQPLEYMITGRYLGEIARLILVEAITSAGLFEGEMPTRLNEPYTFDTRVLAAFQNDSTRTLSKASAAFLDAHALPSPPRLSELHFIREVAQLVSRRAATYLATALHALWRLRTDAEGLQPGEASHVTIACDGTIVEKYPDFRACCQRQLDELCVLSGAAKGAVSLAMAPESSLFGAAVAVACLGDES</sequence>
<evidence type="ECO:0000256" key="2">
    <source>
        <dbReference type="ARBA" id="ARBA00009225"/>
    </source>
</evidence>
<feature type="transmembrane region" description="Helical" evidence="7">
    <location>
        <begin position="388"/>
        <end position="411"/>
    </location>
</feature>
<dbReference type="Gene3D" id="1.20.1250.20">
    <property type="entry name" value="MFS general substrate transporter like domains"/>
    <property type="match status" value="1"/>
</dbReference>
<dbReference type="EMBL" id="NAJQ01000068">
    <property type="protein sequence ID" value="TKA80549.1"/>
    <property type="molecule type" value="Genomic_DNA"/>
</dbReference>
<feature type="transmembrane region" description="Helical" evidence="7">
    <location>
        <begin position="177"/>
        <end position="195"/>
    </location>
</feature>
<keyword evidence="4" id="KW-0547">Nucleotide-binding</keyword>
<keyword evidence="5" id="KW-0418">Kinase</keyword>
<evidence type="ECO:0000256" key="4">
    <source>
        <dbReference type="ARBA" id="ARBA00022741"/>
    </source>
</evidence>
<accession>A0A4V5NI33</accession>
<protein>
    <recommendedName>
        <fullName evidence="12">Hexokinase</fullName>
    </recommendedName>
</protein>
<feature type="transmembrane region" description="Helical" evidence="7">
    <location>
        <begin position="92"/>
        <end position="108"/>
    </location>
</feature>
<feature type="transmembrane region" description="Helical" evidence="7">
    <location>
        <begin position="215"/>
        <end position="234"/>
    </location>
</feature>
<dbReference type="UniPathway" id="UPA00109">
    <property type="reaction ID" value="UER00180"/>
</dbReference>
<dbReference type="GO" id="GO:0004340">
    <property type="term" value="F:glucokinase activity"/>
    <property type="evidence" value="ECO:0007669"/>
    <property type="project" value="TreeGrafter"/>
</dbReference>
<evidence type="ECO:0000259" key="8">
    <source>
        <dbReference type="Pfam" id="PF00349"/>
    </source>
</evidence>
<keyword evidence="7" id="KW-0472">Membrane</keyword>
<evidence type="ECO:0000259" key="9">
    <source>
        <dbReference type="Pfam" id="PF03727"/>
    </source>
</evidence>
<dbReference type="GO" id="GO:0006096">
    <property type="term" value="P:glycolytic process"/>
    <property type="evidence" value="ECO:0007669"/>
    <property type="project" value="UniProtKB-UniPathway"/>
</dbReference>
<organism evidence="10 11">
    <name type="scientific">Friedmanniomyces simplex</name>
    <dbReference type="NCBI Taxonomy" id="329884"/>
    <lineage>
        <taxon>Eukaryota</taxon>
        <taxon>Fungi</taxon>
        <taxon>Dikarya</taxon>
        <taxon>Ascomycota</taxon>
        <taxon>Pezizomycotina</taxon>
        <taxon>Dothideomycetes</taxon>
        <taxon>Dothideomycetidae</taxon>
        <taxon>Mycosphaerellales</taxon>
        <taxon>Teratosphaeriaceae</taxon>
        <taxon>Friedmanniomyces</taxon>
    </lineage>
</organism>
<keyword evidence="7" id="KW-1133">Transmembrane helix</keyword>
<dbReference type="Pfam" id="PF07690">
    <property type="entry name" value="MFS_1"/>
    <property type="match status" value="1"/>
</dbReference>
<evidence type="ECO:0000256" key="1">
    <source>
        <dbReference type="ARBA" id="ARBA00004141"/>
    </source>
</evidence>
<dbReference type="GO" id="GO:0005829">
    <property type="term" value="C:cytosol"/>
    <property type="evidence" value="ECO:0007669"/>
    <property type="project" value="TreeGrafter"/>
</dbReference>
<dbReference type="PROSITE" id="PS51748">
    <property type="entry name" value="HEXOKINASE_2"/>
    <property type="match status" value="1"/>
</dbReference>
<feature type="transmembrane region" description="Helical" evidence="7">
    <location>
        <begin position="115"/>
        <end position="134"/>
    </location>
</feature>
<reference evidence="10 11" key="1">
    <citation type="submission" date="2017-03" db="EMBL/GenBank/DDBJ databases">
        <title>Genomes of endolithic fungi from Antarctica.</title>
        <authorList>
            <person name="Coleine C."/>
            <person name="Masonjones S."/>
            <person name="Stajich J.E."/>
        </authorList>
    </citation>
    <scope>NUCLEOTIDE SEQUENCE [LARGE SCALE GENOMIC DNA]</scope>
    <source>
        <strain evidence="10 11">CCFEE 5184</strain>
    </source>
</reference>
<dbReference type="Pfam" id="PF03727">
    <property type="entry name" value="Hexokinase_2"/>
    <property type="match status" value="1"/>
</dbReference>
<dbReference type="AlphaFoldDB" id="A0A4V5NI33"/>
<gene>
    <name evidence="10" type="ORF">B0A55_01999</name>
</gene>
<dbReference type="GO" id="GO:0005536">
    <property type="term" value="F:D-glucose binding"/>
    <property type="evidence" value="ECO:0007669"/>
    <property type="project" value="InterPro"/>
</dbReference>
<comment type="subcellular location">
    <subcellularLocation>
        <location evidence="1">Membrane</location>
        <topology evidence="1">Multi-pass membrane protein</topology>
    </subcellularLocation>
</comment>
<comment type="caution">
    <text evidence="10">The sequence shown here is derived from an EMBL/GenBank/DDBJ whole genome shotgun (WGS) entry which is preliminary data.</text>
</comment>
<dbReference type="SUPFAM" id="SSF53067">
    <property type="entry name" value="Actin-like ATPase domain"/>
    <property type="match status" value="2"/>
</dbReference>
<dbReference type="CDD" id="cd06178">
    <property type="entry name" value="MFS_unc93-like"/>
    <property type="match status" value="1"/>
</dbReference>
<dbReference type="InterPro" id="IPR022672">
    <property type="entry name" value="Hexokinase_N"/>
</dbReference>
<keyword evidence="11" id="KW-1185">Reference proteome</keyword>
<keyword evidence="7" id="KW-0812">Transmembrane</keyword>
<dbReference type="GO" id="GO:0005524">
    <property type="term" value="F:ATP binding"/>
    <property type="evidence" value="ECO:0007669"/>
    <property type="project" value="UniProtKB-KW"/>
</dbReference>
<feature type="transmembrane region" description="Helical" evidence="7">
    <location>
        <begin position="336"/>
        <end position="355"/>
    </location>
</feature>